<feature type="coiled-coil region" evidence="3">
    <location>
        <begin position="162"/>
        <end position="227"/>
    </location>
</feature>
<dbReference type="Proteomes" id="UP000681722">
    <property type="component" value="Unassembled WGS sequence"/>
</dbReference>
<keyword evidence="9" id="KW-1185">Reference proteome</keyword>
<name>A0A814RRX5_9BILA</name>
<dbReference type="Gene3D" id="1.20.1270.60">
    <property type="entry name" value="Arfaptin homology (AH) domain/BAR domain"/>
    <property type="match status" value="1"/>
</dbReference>
<evidence type="ECO:0000313" key="9">
    <source>
        <dbReference type="Proteomes" id="UP000663829"/>
    </source>
</evidence>
<dbReference type="EMBL" id="CAJOBA010065373">
    <property type="protein sequence ID" value="CAF4358232.1"/>
    <property type="molecule type" value="Genomic_DNA"/>
</dbReference>
<dbReference type="EMBL" id="CAJOBC010006475">
    <property type="protein sequence ID" value="CAF3900325.1"/>
    <property type="molecule type" value="Genomic_DNA"/>
</dbReference>
<dbReference type="GO" id="GO:0007010">
    <property type="term" value="P:cytoskeleton organization"/>
    <property type="evidence" value="ECO:0007669"/>
    <property type="project" value="TreeGrafter"/>
</dbReference>
<dbReference type="GO" id="GO:0005886">
    <property type="term" value="C:plasma membrane"/>
    <property type="evidence" value="ECO:0007669"/>
    <property type="project" value="TreeGrafter"/>
</dbReference>
<evidence type="ECO:0000256" key="1">
    <source>
        <dbReference type="ARBA" id="ARBA00004184"/>
    </source>
</evidence>
<evidence type="ECO:0000313" key="7">
    <source>
        <dbReference type="EMBL" id="CAF3900325.1"/>
    </source>
</evidence>
<evidence type="ECO:0000313" key="5">
    <source>
        <dbReference type="EMBL" id="CAF1136612.1"/>
    </source>
</evidence>
<dbReference type="GO" id="GO:0005768">
    <property type="term" value="C:endosome"/>
    <property type="evidence" value="ECO:0007669"/>
    <property type="project" value="TreeGrafter"/>
</dbReference>
<feature type="domain" description="F-BAR" evidence="4">
    <location>
        <begin position="7"/>
        <end position="278"/>
    </location>
</feature>
<dbReference type="InterPro" id="IPR031160">
    <property type="entry name" value="F_BAR_dom"/>
</dbReference>
<dbReference type="EMBL" id="CAJNOK010042673">
    <property type="protein sequence ID" value="CAF1565298.1"/>
    <property type="molecule type" value="Genomic_DNA"/>
</dbReference>
<dbReference type="EMBL" id="CAJNOQ010006475">
    <property type="protein sequence ID" value="CAF1136612.1"/>
    <property type="molecule type" value="Genomic_DNA"/>
</dbReference>
<proteinExistence type="predicted"/>
<evidence type="ECO:0000256" key="3">
    <source>
        <dbReference type="SAM" id="Coils"/>
    </source>
</evidence>
<evidence type="ECO:0000256" key="2">
    <source>
        <dbReference type="PROSITE-ProRule" id="PRU01077"/>
    </source>
</evidence>
<dbReference type="Proteomes" id="UP000682733">
    <property type="component" value="Unassembled WGS sequence"/>
</dbReference>
<dbReference type="AlphaFoldDB" id="A0A814RRX5"/>
<evidence type="ECO:0000313" key="6">
    <source>
        <dbReference type="EMBL" id="CAF1565298.1"/>
    </source>
</evidence>
<organism evidence="5 9">
    <name type="scientific">Didymodactylos carnosus</name>
    <dbReference type="NCBI Taxonomy" id="1234261"/>
    <lineage>
        <taxon>Eukaryota</taxon>
        <taxon>Metazoa</taxon>
        <taxon>Spiralia</taxon>
        <taxon>Gnathifera</taxon>
        <taxon>Rotifera</taxon>
        <taxon>Eurotatoria</taxon>
        <taxon>Bdelloidea</taxon>
        <taxon>Philodinida</taxon>
        <taxon>Philodinidae</taxon>
        <taxon>Didymodactylos</taxon>
    </lineage>
</organism>
<keyword evidence="2 3" id="KW-0175">Coiled coil</keyword>
<evidence type="ECO:0000259" key="4">
    <source>
        <dbReference type="PROSITE" id="PS51741"/>
    </source>
</evidence>
<dbReference type="PANTHER" id="PTHR23065:SF11">
    <property type="entry name" value="SYNDAPIN, ISOFORM C"/>
    <property type="match status" value="1"/>
</dbReference>
<dbReference type="InterPro" id="IPR001060">
    <property type="entry name" value="FCH_dom"/>
</dbReference>
<comment type="subcellular location">
    <subcellularLocation>
        <location evidence="1">Endomembrane system</location>
        <topology evidence="1">Peripheral membrane protein</topology>
    </subcellularLocation>
</comment>
<dbReference type="Proteomes" id="UP000677228">
    <property type="component" value="Unassembled WGS sequence"/>
</dbReference>
<reference evidence="5" key="1">
    <citation type="submission" date="2021-02" db="EMBL/GenBank/DDBJ databases">
        <authorList>
            <person name="Nowell W R."/>
        </authorList>
    </citation>
    <scope>NUCLEOTIDE SEQUENCE</scope>
</reference>
<dbReference type="GO" id="GO:0097320">
    <property type="term" value="P:plasma membrane tubulation"/>
    <property type="evidence" value="ECO:0007669"/>
    <property type="project" value="TreeGrafter"/>
</dbReference>
<accession>A0A814RRX5</accession>
<dbReference type="FunFam" id="1.20.1270.60:FF:000009">
    <property type="entry name" value="Protein kinase C and casein kinase substrate in neurons 2"/>
    <property type="match status" value="1"/>
</dbReference>
<sequence length="306" mass="36954">MSASINTSSTLTKSFFEPGQYLLCIKRYEFGNELIDRLLTMFDERSHLELSYVNALRNWSRKWHAELVKQPEYVTNKKVWDQTVTTGEQMADIHQTIISNLNDSIVPKLRQWRKDNYEKSLIHYKKSKEYEKEFENVQKPWNKVLELVQENKRIYHDACRLLQNARQIQRNMNLQVETEEQQKAVADKLVKATIDVDNTKTRYEKILKDLQEQRQRYEANMIECFNHTQVFEKKRLDFFKEVFQEYQRTLDSSNATKKMYDDYQMVLKVHDVQNDLQWWNAQYGPIANVTHSYYPTFEEYQEKQIQ</sequence>
<dbReference type="Pfam" id="PF00611">
    <property type="entry name" value="FCH"/>
    <property type="match status" value="1"/>
</dbReference>
<dbReference type="PANTHER" id="PTHR23065">
    <property type="entry name" value="PROLINE-SERINE-THREONINE PHOSPHATASE INTERACTING PROTEIN 1"/>
    <property type="match status" value="1"/>
</dbReference>
<dbReference type="SUPFAM" id="SSF103657">
    <property type="entry name" value="BAR/IMD domain-like"/>
    <property type="match status" value="1"/>
</dbReference>
<dbReference type="InterPro" id="IPR027267">
    <property type="entry name" value="AH/BAR_dom_sf"/>
</dbReference>
<dbReference type="Proteomes" id="UP000663829">
    <property type="component" value="Unassembled WGS sequence"/>
</dbReference>
<dbReference type="PROSITE" id="PS51741">
    <property type="entry name" value="F_BAR"/>
    <property type="match status" value="1"/>
</dbReference>
<evidence type="ECO:0000313" key="8">
    <source>
        <dbReference type="EMBL" id="CAF4358232.1"/>
    </source>
</evidence>
<protein>
    <recommendedName>
        <fullName evidence="4">F-BAR domain-containing protein</fullName>
    </recommendedName>
</protein>
<dbReference type="GO" id="GO:0005543">
    <property type="term" value="F:phospholipid binding"/>
    <property type="evidence" value="ECO:0007669"/>
    <property type="project" value="TreeGrafter"/>
</dbReference>
<comment type="caution">
    <text evidence="5">The sequence shown here is derived from an EMBL/GenBank/DDBJ whole genome shotgun (WGS) entry which is preliminary data.</text>
</comment>
<gene>
    <name evidence="5" type="ORF">GPM918_LOCUS20471</name>
    <name evidence="6" type="ORF">OVA965_LOCUS40045</name>
    <name evidence="7" type="ORF">SRO942_LOCUS20468</name>
    <name evidence="8" type="ORF">TMI583_LOCUS41436</name>
</gene>
<dbReference type="OrthoDB" id="10255128at2759"/>
<dbReference type="GO" id="GO:0030100">
    <property type="term" value="P:regulation of endocytosis"/>
    <property type="evidence" value="ECO:0007669"/>
    <property type="project" value="TreeGrafter"/>
</dbReference>